<evidence type="ECO:0000259" key="9">
    <source>
        <dbReference type="PROSITE" id="PS50072"/>
    </source>
</evidence>
<evidence type="ECO:0000256" key="1">
    <source>
        <dbReference type="ARBA" id="ARBA00000971"/>
    </source>
</evidence>
<feature type="domain" description="PPIase cyclophilin-type" evidence="9">
    <location>
        <begin position="14"/>
        <end position="177"/>
    </location>
</feature>
<dbReference type="SMART" id="SM00028">
    <property type="entry name" value="TPR"/>
    <property type="match status" value="3"/>
</dbReference>
<keyword evidence="4" id="KW-0677">Repeat</keyword>
<dbReference type="FunFam" id="1.25.40.10:FF:000029">
    <property type="entry name" value="peptidyl-prolyl cis-trans isomerase D"/>
    <property type="match status" value="1"/>
</dbReference>
<feature type="region of interest" description="Disordered" evidence="8">
    <location>
        <begin position="471"/>
        <end position="515"/>
    </location>
</feature>
<protein>
    <recommendedName>
        <fullName evidence="3">peptidylprolyl isomerase</fullName>
        <ecNumber evidence="3">5.2.1.8</ecNumber>
    </recommendedName>
</protein>
<dbReference type="InterPro" id="IPR002130">
    <property type="entry name" value="Cyclophilin-type_PPIase_dom"/>
</dbReference>
<keyword evidence="5" id="KW-0802">TPR repeat</keyword>
<dbReference type="Gene3D" id="1.25.40.10">
    <property type="entry name" value="Tetratricopeptide repeat domain"/>
    <property type="match status" value="1"/>
</dbReference>
<dbReference type="PROSITE" id="PS50072">
    <property type="entry name" value="CSA_PPIASE_2"/>
    <property type="match status" value="1"/>
</dbReference>
<dbReference type="AlphaFoldDB" id="A0AAW1PGT3"/>
<dbReference type="FunFam" id="2.40.100.10:FF:000022">
    <property type="entry name" value="Peptidyl-prolyl cis-trans isomerase CYP95"/>
    <property type="match status" value="1"/>
</dbReference>
<dbReference type="InterPro" id="IPR020892">
    <property type="entry name" value="Cyclophilin-type_PPIase_CS"/>
</dbReference>
<evidence type="ECO:0000256" key="3">
    <source>
        <dbReference type="ARBA" id="ARBA00013194"/>
    </source>
</evidence>
<name>A0AAW1PGT3_9CHLO</name>
<keyword evidence="6" id="KW-0697">Rotamase</keyword>
<feature type="region of interest" description="Disordered" evidence="8">
    <location>
        <begin position="374"/>
        <end position="452"/>
    </location>
</feature>
<dbReference type="CDD" id="cd01926">
    <property type="entry name" value="cyclophilin_ABH_like"/>
    <property type="match status" value="1"/>
</dbReference>
<dbReference type="SUPFAM" id="SSF48452">
    <property type="entry name" value="TPR-like"/>
    <property type="match status" value="1"/>
</dbReference>
<dbReference type="InterPro" id="IPR011990">
    <property type="entry name" value="TPR-like_helical_dom_sf"/>
</dbReference>
<evidence type="ECO:0000256" key="2">
    <source>
        <dbReference type="ARBA" id="ARBA00007365"/>
    </source>
</evidence>
<dbReference type="EMBL" id="JALJOQ010000031">
    <property type="protein sequence ID" value="KAK9807368.1"/>
    <property type="molecule type" value="Genomic_DNA"/>
</dbReference>
<evidence type="ECO:0000256" key="4">
    <source>
        <dbReference type="ARBA" id="ARBA00022737"/>
    </source>
</evidence>
<dbReference type="EC" id="5.2.1.8" evidence="3"/>
<feature type="compositionally biased region" description="Basic and acidic residues" evidence="8">
    <location>
        <begin position="400"/>
        <end position="428"/>
    </location>
</feature>
<dbReference type="GO" id="GO:0016018">
    <property type="term" value="F:cyclosporin A binding"/>
    <property type="evidence" value="ECO:0007669"/>
    <property type="project" value="TreeGrafter"/>
</dbReference>
<dbReference type="GO" id="GO:0003755">
    <property type="term" value="F:peptidyl-prolyl cis-trans isomerase activity"/>
    <property type="evidence" value="ECO:0007669"/>
    <property type="project" value="UniProtKB-KW"/>
</dbReference>
<evidence type="ECO:0000256" key="8">
    <source>
        <dbReference type="SAM" id="MobiDB-lite"/>
    </source>
</evidence>
<sequence length="515" mass="55619">MHRDKLRSADPVVFLDISIHGEYQGRVVIELYAGDLPKTAENFRQLCTGEAGTSRSGANLHYKGSTFHRVIHGFMLQGGDFTLHNGMGGESIFGEKFEDEGFPYKHDAPGLLSMANSGANTNGSQFFITTLPAEHLDGKHVVFGQVLMGMGVVRLIENLPTAGDKPTKHVAIMDCGELSPTDASTWQGRTTPSLEVGGYPAYPEDAEVPEGTPALSFHVDAAAQIRAAGNDLFKQGQYQAASHAYCKAISYLDPGVIGGHEDRLLDEELQELEKLQQPCLLNRAACCLKLGDVAEVTSLCNQVLKEDPENAKALFRRGQASLLAKAHDDALADLRSAAQLAPTDRGIREALHTAKQGISKDRDRQKAIYARMLQPEPQRPRVEADWDASLPGEPQGIPEGEDRHTKLAEREAAMEAKAKARAAQEKVKGKNLPTSEEAQQPAAAAQQTRRESWTWRDWRLSIISGPAFFGAAAQAEPGGSSTPKQAAPTLSKAKQDPLPAESQGPPATGQQPVEG</sequence>
<dbReference type="Proteomes" id="UP001465755">
    <property type="component" value="Unassembled WGS sequence"/>
</dbReference>
<evidence type="ECO:0000256" key="7">
    <source>
        <dbReference type="ARBA" id="ARBA00023235"/>
    </source>
</evidence>
<dbReference type="PANTHER" id="PTHR11071:SF561">
    <property type="entry name" value="PEPTIDYL-PROLYL CIS-TRANS ISOMERASE D-RELATED"/>
    <property type="match status" value="1"/>
</dbReference>
<dbReference type="Pfam" id="PF00160">
    <property type="entry name" value="Pro_isomerase"/>
    <property type="match status" value="1"/>
</dbReference>
<dbReference type="Gene3D" id="2.40.100.10">
    <property type="entry name" value="Cyclophilin-like"/>
    <property type="match status" value="1"/>
</dbReference>
<comment type="similarity">
    <text evidence="2">Belongs to the cyclophilin-type PPIase family.</text>
</comment>
<organism evidence="10 11">
    <name type="scientific">Symbiochloris irregularis</name>
    <dbReference type="NCBI Taxonomy" id="706552"/>
    <lineage>
        <taxon>Eukaryota</taxon>
        <taxon>Viridiplantae</taxon>
        <taxon>Chlorophyta</taxon>
        <taxon>core chlorophytes</taxon>
        <taxon>Trebouxiophyceae</taxon>
        <taxon>Trebouxiales</taxon>
        <taxon>Trebouxiaceae</taxon>
        <taxon>Symbiochloris</taxon>
    </lineage>
</organism>
<gene>
    <name evidence="10" type="ORF">WJX73_007775</name>
</gene>
<evidence type="ECO:0000313" key="10">
    <source>
        <dbReference type="EMBL" id="KAK9807368.1"/>
    </source>
</evidence>
<proteinExistence type="inferred from homology"/>
<keyword evidence="11" id="KW-1185">Reference proteome</keyword>
<comment type="caution">
    <text evidence="10">The sequence shown here is derived from an EMBL/GenBank/DDBJ whole genome shotgun (WGS) entry which is preliminary data.</text>
</comment>
<dbReference type="PRINTS" id="PR00153">
    <property type="entry name" value="CSAPPISMRASE"/>
</dbReference>
<comment type="catalytic activity">
    <reaction evidence="1">
        <text>[protein]-peptidylproline (omega=180) = [protein]-peptidylproline (omega=0)</text>
        <dbReference type="Rhea" id="RHEA:16237"/>
        <dbReference type="Rhea" id="RHEA-COMP:10747"/>
        <dbReference type="Rhea" id="RHEA-COMP:10748"/>
        <dbReference type="ChEBI" id="CHEBI:83833"/>
        <dbReference type="ChEBI" id="CHEBI:83834"/>
        <dbReference type="EC" id="5.2.1.8"/>
    </reaction>
</comment>
<accession>A0AAW1PGT3</accession>
<dbReference type="PANTHER" id="PTHR11071">
    <property type="entry name" value="PEPTIDYL-PROLYL CIS-TRANS ISOMERASE"/>
    <property type="match status" value="1"/>
</dbReference>
<evidence type="ECO:0000256" key="6">
    <source>
        <dbReference type="ARBA" id="ARBA00023110"/>
    </source>
</evidence>
<keyword evidence="7" id="KW-0413">Isomerase</keyword>
<dbReference type="SUPFAM" id="SSF50891">
    <property type="entry name" value="Cyclophilin-like"/>
    <property type="match status" value="1"/>
</dbReference>
<dbReference type="PROSITE" id="PS00170">
    <property type="entry name" value="CSA_PPIASE_1"/>
    <property type="match status" value="1"/>
</dbReference>
<feature type="compositionally biased region" description="Low complexity" evidence="8">
    <location>
        <begin position="438"/>
        <end position="447"/>
    </location>
</feature>
<dbReference type="GO" id="GO:0005737">
    <property type="term" value="C:cytoplasm"/>
    <property type="evidence" value="ECO:0007669"/>
    <property type="project" value="TreeGrafter"/>
</dbReference>
<dbReference type="InterPro" id="IPR019734">
    <property type="entry name" value="TPR_rpt"/>
</dbReference>
<dbReference type="InterPro" id="IPR029000">
    <property type="entry name" value="Cyclophilin-like_dom_sf"/>
</dbReference>
<evidence type="ECO:0000256" key="5">
    <source>
        <dbReference type="ARBA" id="ARBA00022803"/>
    </source>
</evidence>
<evidence type="ECO:0000313" key="11">
    <source>
        <dbReference type="Proteomes" id="UP001465755"/>
    </source>
</evidence>
<reference evidence="10 11" key="1">
    <citation type="journal article" date="2024" name="Nat. Commun.">
        <title>Phylogenomics reveals the evolutionary origins of lichenization in chlorophyte algae.</title>
        <authorList>
            <person name="Puginier C."/>
            <person name="Libourel C."/>
            <person name="Otte J."/>
            <person name="Skaloud P."/>
            <person name="Haon M."/>
            <person name="Grisel S."/>
            <person name="Petersen M."/>
            <person name="Berrin J.G."/>
            <person name="Delaux P.M."/>
            <person name="Dal Grande F."/>
            <person name="Keller J."/>
        </authorList>
    </citation>
    <scope>NUCLEOTIDE SEQUENCE [LARGE SCALE GENOMIC DNA]</scope>
    <source>
        <strain evidence="10 11">SAG 2036</strain>
    </source>
</reference>
<dbReference type="GO" id="GO:0006457">
    <property type="term" value="P:protein folding"/>
    <property type="evidence" value="ECO:0007669"/>
    <property type="project" value="InterPro"/>
</dbReference>